<protein>
    <submittedName>
        <fullName evidence="1">Uncharacterized protein</fullName>
    </submittedName>
</protein>
<name>A0ABW3QDQ6_9PSEU</name>
<evidence type="ECO:0000313" key="2">
    <source>
        <dbReference type="Proteomes" id="UP001597168"/>
    </source>
</evidence>
<dbReference type="Proteomes" id="UP001597168">
    <property type="component" value="Unassembled WGS sequence"/>
</dbReference>
<gene>
    <name evidence="1" type="ORF">ACFQ3T_02260</name>
</gene>
<sequence length="153" mass="16813">MTDDKIDFESFDPDDFVSQFWPMPVFSEDRVKAATGTAAELMRWNCHALINSRDRVLPYPSSVGTVTSRLASTASGMNQVLGYLAERMEILAEEPALYDDRNPHSERLAPQHVPAETAQSAAAKLREAAALANQLMRVLGEAGGHLGRLGLRE</sequence>
<accession>A0ABW3QDQ6</accession>
<proteinExistence type="predicted"/>
<keyword evidence="2" id="KW-1185">Reference proteome</keyword>
<dbReference type="EMBL" id="JBHTLK010000005">
    <property type="protein sequence ID" value="MFD1145943.1"/>
    <property type="molecule type" value="Genomic_DNA"/>
</dbReference>
<comment type="caution">
    <text evidence="1">The sequence shown here is derived from an EMBL/GenBank/DDBJ whole genome shotgun (WGS) entry which is preliminary data.</text>
</comment>
<reference evidence="2" key="1">
    <citation type="journal article" date="2019" name="Int. J. Syst. Evol. Microbiol.">
        <title>The Global Catalogue of Microorganisms (GCM) 10K type strain sequencing project: providing services to taxonomists for standard genome sequencing and annotation.</title>
        <authorList>
            <consortium name="The Broad Institute Genomics Platform"/>
            <consortium name="The Broad Institute Genome Sequencing Center for Infectious Disease"/>
            <person name="Wu L."/>
            <person name="Ma J."/>
        </authorList>
    </citation>
    <scope>NUCLEOTIDE SEQUENCE [LARGE SCALE GENOMIC DNA]</scope>
    <source>
        <strain evidence="2">CCUG 60214</strain>
    </source>
</reference>
<dbReference type="RefSeq" id="WP_380719181.1">
    <property type="nucleotide sequence ID" value="NZ_JBHTLK010000005.1"/>
</dbReference>
<organism evidence="1 2">
    <name type="scientific">Saccharothrix hoggarensis</name>
    <dbReference type="NCBI Taxonomy" id="913853"/>
    <lineage>
        <taxon>Bacteria</taxon>
        <taxon>Bacillati</taxon>
        <taxon>Actinomycetota</taxon>
        <taxon>Actinomycetes</taxon>
        <taxon>Pseudonocardiales</taxon>
        <taxon>Pseudonocardiaceae</taxon>
        <taxon>Saccharothrix</taxon>
    </lineage>
</organism>
<evidence type="ECO:0000313" key="1">
    <source>
        <dbReference type="EMBL" id="MFD1145943.1"/>
    </source>
</evidence>